<dbReference type="EMBL" id="BMVG01000059">
    <property type="protein sequence ID" value="GHE15129.1"/>
    <property type="molecule type" value="Genomic_DNA"/>
</dbReference>
<organism evidence="2 3">
    <name type="scientific">Streptomyces alanosinicus</name>
    <dbReference type="NCBI Taxonomy" id="68171"/>
    <lineage>
        <taxon>Bacteria</taxon>
        <taxon>Bacillati</taxon>
        <taxon>Actinomycetota</taxon>
        <taxon>Actinomycetes</taxon>
        <taxon>Kitasatosporales</taxon>
        <taxon>Streptomycetaceae</taxon>
        <taxon>Streptomyces</taxon>
    </lineage>
</organism>
<feature type="region of interest" description="Disordered" evidence="1">
    <location>
        <begin position="26"/>
        <end position="62"/>
    </location>
</feature>
<reference evidence="2" key="1">
    <citation type="journal article" date="2014" name="Int. J. Syst. Evol. Microbiol.">
        <title>Complete genome sequence of Corynebacterium casei LMG S-19264T (=DSM 44701T), isolated from a smear-ripened cheese.</title>
        <authorList>
            <consortium name="US DOE Joint Genome Institute (JGI-PGF)"/>
            <person name="Walter F."/>
            <person name="Albersmeier A."/>
            <person name="Kalinowski J."/>
            <person name="Ruckert C."/>
        </authorList>
    </citation>
    <scope>NUCLEOTIDE SEQUENCE</scope>
    <source>
        <strain evidence="2">JCM 4714</strain>
    </source>
</reference>
<proteinExistence type="predicted"/>
<dbReference type="Proteomes" id="UP000655443">
    <property type="component" value="Unassembled WGS sequence"/>
</dbReference>
<keyword evidence="3" id="KW-1185">Reference proteome</keyword>
<dbReference type="AlphaFoldDB" id="A0A918YU17"/>
<accession>A0A918YU17</accession>
<reference evidence="2" key="2">
    <citation type="submission" date="2020-09" db="EMBL/GenBank/DDBJ databases">
        <authorList>
            <person name="Sun Q."/>
            <person name="Ohkuma M."/>
        </authorList>
    </citation>
    <scope>NUCLEOTIDE SEQUENCE</scope>
    <source>
        <strain evidence="2">JCM 4714</strain>
    </source>
</reference>
<sequence>MPAEGQHDGIADSNLAVTDQTILGGHSRQLFTPERLRDEVEESPGVVGDDPGGGWAPVLPHDRSEVDPFTALSHCNLGLEQAQCVVASPERRRSLTLLGRAPHAAD</sequence>
<protein>
    <submittedName>
        <fullName evidence="2">Uncharacterized protein</fullName>
    </submittedName>
</protein>
<evidence type="ECO:0000313" key="3">
    <source>
        <dbReference type="Proteomes" id="UP000655443"/>
    </source>
</evidence>
<evidence type="ECO:0000256" key="1">
    <source>
        <dbReference type="SAM" id="MobiDB-lite"/>
    </source>
</evidence>
<name>A0A918YU17_9ACTN</name>
<gene>
    <name evidence="2" type="ORF">GCM10010339_88740</name>
</gene>
<comment type="caution">
    <text evidence="2">The sequence shown here is derived from an EMBL/GenBank/DDBJ whole genome shotgun (WGS) entry which is preliminary data.</text>
</comment>
<evidence type="ECO:0000313" key="2">
    <source>
        <dbReference type="EMBL" id="GHE15129.1"/>
    </source>
</evidence>